<proteinExistence type="predicted"/>
<organism evidence="2 3">
    <name type="scientific">Coraliomargarita sinensis</name>
    <dbReference type="NCBI Taxonomy" id="2174842"/>
    <lineage>
        <taxon>Bacteria</taxon>
        <taxon>Pseudomonadati</taxon>
        <taxon>Verrucomicrobiota</taxon>
        <taxon>Opitutia</taxon>
        <taxon>Puniceicoccales</taxon>
        <taxon>Coraliomargaritaceae</taxon>
        <taxon>Coraliomargarita</taxon>
    </lineage>
</organism>
<protein>
    <recommendedName>
        <fullName evidence="4">PEP-CTERM protein-sorting domain-containing protein</fullName>
    </recommendedName>
</protein>
<feature type="signal peptide" evidence="1">
    <location>
        <begin position="1"/>
        <end position="20"/>
    </location>
</feature>
<evidence type="ECO:0000256" key="1">
    <source>
        <dbReference type="SAM" id="SignalP"/>
    </source>
</evidence>
<dbReference type="InParanoid" id="A0A317ZK79"/>
<gene>
    <name evidence="2" type="ORF">DDZ13_10740</name>
</gene>
<comment type="caution">
    <text evidence="2">The sequence shown here is derived from an EMBL/GenBank/DDBJ whole genome shotgun (WGS) entry which is preliminary data.</text>
</comment>
<sequence length="248" mass="25142">MKNKIILLSTCLAAGSALQAQNLIAGFDFDTALTSSAANYSDLGNGGAVNDGTNAAPFGSFSFVDGNSGSNPFPVTQLSGNNDVTAGTTLNSSIRVTGFNDTFATTGTGSLLAEDIGIATADGGYFDFAVSAGALYQNFSFGFAAGQTQGGTTSLNIGYSTDGGSSFTSLGNEDVTALTSNGGEAFSFDATGFQASDVIFRVNFTDIDTGTRFDNIQVSGTAVPEPSAFAAIAGLLAVASVSFRRCRK</sequence>
<reference evidence="2 3" key="1">
    <citation type="submission" date="2018-05" db="EMBL/GenBank/DDBJ databases">
        <title>Coraliomargarita sinensis sp. nov., isolated from a marine solar saltern.</title>
        <authorList>
            <person name="Zhou L.Y."/>
        </authorList>
    </citation>
    <scope>NUCLEOTIDE SEQUENCE [LARGE SCALE GENOMIC DNA]</scope>
    <source>
        <strain evidence="2 3">WN38</strain>
    </source>
</reference>
<dbReference type="Proteomes" id="UP000247099">
    <property type="component" value="Unassembled WGS sequence"/>
</dbReference>
<dbReference type="AlphaFoldDB" id="A0A317ZK79"/>
<dbReference type="EMBL" id="QHJQ01000007">
    <property type="protein sequence ID" value="PXA03761.1"/>
    <property type="molecule type" value="Genomic_DNA"/>
</dbReference>
<evidence type="ECO:0008006" key="4">
    <source>
        <dbReference type="Google" id="ProtNLM"/>
    </source>
</evidence>
<keyword evidence="3" id="KW-1185">Reference proteome</keyword>
<accession>A0A317ZK79</accession>
<name>A0A317ZK79_9BACT</name>
<feature type="chain" id="PRO_5016353653" description="PEP-CTERM protein-sorting domain-containing protein" evidence="1">
    <location>
        <begin position="21"/>
        <end position="248"/>
    </location>
</feature>
<evidence type="ECO:0000313" key="2">
    <source>
        <dbReference type="EMBL" id="PXA03761.1"/>
    </source>
</evidence>
<keyword evidence="1" id="KW-0732">Signal</keyword>
<dbReference type="RefSeq" id="WP_146209338.1">
    <property type="nucleotide sequence ID" value="NZ_QHJQ01000007.1"/>
</dbReference>
<evidence type="ECO:0000313" key="3">
    <source>
        <dbReference type="Proteomes" id="UP000247099"/>
    </source>
</evidence>